<dbReference type="PANTHER" id="PTHR30352:SF13">
    <property type="entry name" value="GLYCYL-RADICAL ENZYME ACTIVATING ENZYME YJJW-RELATED"/>
    <property type="match status" value="1"/>
</dbReference>
<comment type="cofactor">
    <cofactor evidence="1">
        <name>[4Fe-4S] cluster</name>
        <dbReference type="ChEBI" id="CHEBI:49883"/>
    </cofactor>
</comment>
<evidence type="ECO:0000256" key="2">
    <source>
        <dbReference type="ARBA" id="ARBA00022485"/>
    </source>
</evidence>
<dbReference type="InterPro" id="IPR012840">
    <property type="entry name" value="NrdG2"/>
</dbReference>
<sequence length="229" mass="25205">MEQIEEMRAGGYLPASFLDWEGHVAAVIFTCGCNFRCPWCHNGELVTAGGGELSVKKIIADIKRRAKFLDGVVVSGGEPTLWPGLRPLLAELKELGLAVKLDTNGTNPEQLRALIDEGLVEHVAMDIKAPLDAISYARLTAVPVDIAKIHDSVRIVKERARSYEFRTTFVPALHCPEDLPAIREQLNDDAHWVVQCFKPTGCLDGRFLSYTAANPAELERLFPGISIRG</sequence>
<dbReference type="NCBIfam" id="TIGR02495">
    <property type="entry name" value="NrdG2"/>
    <property type="match status" value="1"/>
</dbReference>
<dbReference type="EMBL" id="CP016757">
    <property type="protein sequence ID" value="ANZ46553.1"/>
    <property type="molecule type" value="Genomic_DNA"/>
</dbReference>
<evidence type="ECO:0000313" key="8">
    <source>
        <dbReference type="EMBL" id="ANZ46553.1"/>
    </source>
</evidence>
<dbReference type="Gene3D" id="3.20.20.70">
    <property type="entry name" value="Aldolase class I"/>
    <property type="match status" value="1"/>
</dbReference>
<keyword evidence="5" id="KW-0408">Iron</keyword>
<dbReference type="Proteomes" id="UP000093044">
    <property type="component" value="Chromosome"/>
</dbReference>
<accession>A0A1B2I9B0</accession>
<dbReference type="PANTHER" id="PTHR30352">
    <property type="entry name" value="PYRUVATE FORMATE-LYASE-ACTIVATING ENZYME"/>
    <property type="match status" value="1"/>
</dbReference>
<dbReference type="PROSITE" id="PS51918">
    <property type="entry name" value="RADICAL_SAM"/>
    <property type="match status" value="1"/>
</dbReference>
<name>A0A1B2I9B0_9BACT</name>
<dbReference type="KEGG" id="cpor:BED41_03670"/>
<dbReference type="GeneID" id="83056951"/>
<dbReference type="SFLD" id="SFLDS00029">
    <property type="entry name" value="Radical_SAM"/>
    <property type="match status" value="1"/>
</dbReference>
<organism evidence="8 9">
    <name type="scientific">Cloacibacillus porcorum</name>
    <dbReference type="NCBI Taxonomy" id="1197717"/>
    <lineage>
        <taxon>Bacteria</taxon>
        <taxon>Thermotogati</taxon>
        <taxon>Synergistota</taxon>
        <taxon>Synergistia</taxon>
        <taxon>Synergistales</taxon>
        <taxon>Synergistaceae</taxon>
        <taxon>Cloacibacillus</taxon>
    </lineage>
</organism>
<dbReference type="InterPro" id="IPR034457">
    <property type="entry name" value="Organic_radical-activating"/>
</dbReference>
<dbReference type="AlphaFoldDB" id="A0A1B2I9B0"/>
<keyword evidence="2" id="KW-0004">4Fe-4S</keyword>
<dbReference type="Pfam" id="PF04055">
    <property type="entry name" value="Radical_SAM"/>
    <property type="match status" value="1"/>
</dbReference>
<dbReference type="CDD" id="cd01335">
    <property type="entry name" value="Radical_SAM"/>
    <property type="match status" value="1"/>
</dbReference>
<evidence type="ECO:0000256" key="6">
    <source>
        <dbReference type="ARBA" id="ARBA00023014"/>
    </source>
</evidence>
<proteinExistence type="predicted"/>
<feature type="domain" description="Radical SAM core" evidence="7">
    <location>
        <begin position="19"/>
        <end position="228"/>
    </location>
</feature>
<evidence type="ECO:0000256" key="4">
    <source>
        <dbReference type="ARBA" id="ARBA00022723"/>
    </source>
</evidence>
<evidence type="ECO:0000256" key="1">
    <source>
        <dbReference type="ARBA" id="ARBA00001966"/>
    </source>
</evidence>
<dbReference type="GO" id="GO:0051539">
    <property type="term" value="F:4 iron, 4 sulfur cluster binding"/>
    <property type="evidence" value="ECO:0007669"/>
    <property type="project" value="UniProtKB-KW"/>
</dbReference>
<dbReference type="InterPro" id="IPR013785">
    <property type="entry name" value="Aldolase_TIM"/>
</dbReference>
<dbReference type="InterPro" id="IPR007197">
    <property type="entry name" value="rSAM"/>
</dbReference>
<keyword evidence="4" id="KW-0479">Metal-binding</keyword>
<dbReference type="STRING" id="1197717.BED41_03670"/>
<evidence type="ECO:0000256" key="5">
    <source>
        <dbReference type="ARBA" id="ARBA00023004"/>
    </source>
</evidence>
<evidence type="ECO:0000256" key="3">
    <source>
        <dbReference type="ARBA" id="ARBA00022691"/>
    </source>
</evidence>
<dbReference type="SFLD" id="SFLDG01094">
    <property type="entry name" value="Uncharacterised_Radical_SAM_Su"/>
    <property type="match status" value="1"/>
</dbReference>
<protein>
    <submittedName>
        <fullName evidence="8">Anaerobic ribonucleoside-triphosphate reductase activating protein</fullName>
    </submittedName>
</protein>
<dbReference type="SUPFAM" id="SSF102114">
    <property type="entry name" value="Radical SAM enzymes"/>
    <property type="match status" value="1"/>
</dbReference>
<keyword evidence="3" id="KW-0949">S-adenosyl-L-methionine</keyword>
<evidence type="ECO:0000259" key="7">
    <source>
        <dbReference type="PROSITE" id="PS51918"/>
    </source>
</evidence>
<dbReference type="InterPro" id="IPR058240">
    <property type="entry name" value="rSAM_sf"/>
</dbReference>
<gene>
    <name evidence="8" type="ORF">BED41_03670</name>
</gene>
<dbReference type="GO" id="GO:0046872">
    <property type="term" value="F:metal ion binding"/>
    <property type="evidence" value="ECO:0007669"/>
    <property type="project" value="UniProtKB-KW"/>
</dbReference>
<evidence type="ECO:0000313" key="9">
    <source>
        <dbReference type="Proteomes" id="UP000093044"/>
    </source>
</evidence>
<keyword evidence="6" id="KW-0411">Iron-sulfur</keyword>
<dbReference type="RefSeq" id="WP_066748909.1">
    <property type="nucleotide sequence ID" value="NZ_CP016757.1"/>
</dbReference>
<dbReference type="GO" id="GO:0003824">
    <property type="term" value="F:catalytic activity"/>
    <property type="evidence" value="ECO:0007669"/>
    <property type="project" value="InterPro"/>
</dbReference>
<reference evidence="8" key="1">
    <citation type="submission" date="2016-08" db="EMBL/GenBank/DDBJ databases">
        <title>Complete genome of Cloacibacillus porcorum.</title>
        <authorList>
            <person name="Looft T."/>
            <person name="Bayles D.O."/>
            <person name="Alt D.P."/>
        </authorList>
    </citation>
    <scope>NUCLEOTIDE SEQUENCE [LARGE SCALE GENOMIC DNA]</scope>
    <source>
        <strain evidence="8">CL-84</strain>
    </source>
</reference>
<keyword evidence="9" id="KW-1185">Reference proteome</keyword>